<dbReference type="Pfam" id="PF18885">
    <property type="entry name" value="DUF5648"/>
    <property type="match status" value="1"/>
</dbReference>
<keyword evidence="1" id="KW-0732">Signal</keyword>
<dbReference type="InterPro" id="IPR043708">
    <property type="entry name" value="DUF5648"/>
</dbReference>
<accession>A0A409VYS0</accession>
<dbReference type="OrthoDB" id="2631350at2759"/>
<feature type="chain" id="PRO_5019305799" description="DUF5648 domain-containing protein" evidence="1">
    <location>
        <begin position="21"/>
        <end position="732"/>
    </location>
</feature>
<feature type="domain" description="DUF5648" evidence="2">
    <location>
        <begin position="70"/>
        <end position="179"/>
    </location>
</feature>
<sequence length="732" mass="80483">MQFTIYSVVVLCFLSPTAIALSAPQKARSAETCADPTTAVTFVQGFNIGQVAYALAPVAGYTAGITGSPTSGWVYQGEVFLGWDTQETSTVGLYRLFNPSTTDYISVVSTDGGPPSVSGFTVQGLLGFVYSTQVCGSIPLLGAFNAAAGSHYYTTKANDHAQLITSSGWVDAGVVAYVLPLSVACNTASAPPPQLSTPTTTLSPFHSNPDILDEILDFLTYSDDLEPFDPEDIPVIRLSRQNLLHVAMTCKAFLEPGFDRLWRSLDSLFPLLKVLPAFTRSDETWVLRGIISQAEWARFDWYARRVRRFTYSRDPDTLDIAMHVYFRLAQLHPPPLLPNLRHLYCPSTSQPDFLISGICLFLSPSLQCLDFGNISSVEDKLCGTLLHTLHCDGAEMEKIFLKGTGLSPDTISMVVKFEHLKVLELVGMGKALTLDVLEKIGALPWLVDLVLDFTENDTILPLLTKDLGLKDLKVLFITAPVAFVRSFLPKISTTSLEHFACSSPSHPPSDKKVLLEEVVQRWGQTLKKVYLIYQETQVEAGGPLLIENLPVSSLAPLLPLRNLESLRLDGYAMDLSDDDIQNFATAWPALTALALPYTPAAHPRPSINSLRTLAEQLPKLRQLRIPLNTSDSVPTFVSPGVPHALGHGHELEQLTVASGGESWELRDLLHFARHVDYLFPRLKGVFAYEGGGGHGRDRETDATRWMQVDELIMTYQAVRRETLSQLSRTSGS</sequence>
<evidence type="ECO:0000256" key="1">
    <source>
        <dbReference type="SAM" id="SignalP"/>
    </source>
</evidence>
<organism evidence="3 4">
    <name type="scientific">Gymnopilus dilepis</name>
    <dbReference type="NCBI Taxonomy" id="231916"/>
    <lineage>
        <taxon>Eukaryota</taxon>
        <taxon>Fungi</taxon>
        <taxon>Dikarya</taxon>
        <taxon>Basidiomycota</taxon>
        <taxon>Agaricomycotina</taxon>
        <taxon>Agaricomycetes</taxon>
        <taxon>Agaricomycetidae</taxon>
        <taxon>Agaricales</taxon>
        <taxon>Agaricineae</taxon>
        <taxon>Hymenogastraceae</taxon>
        <taxon>Gymnopilus</taxon>
    </lineage>
</organism>
<dbReference type="Proteomes" id="UP000284706">
    <property type="component" value="Unassembled WGS sequence"/>
</dbReference>
<evidence type="ECO:0000313" key="3">
    <source>
        <dbReference type="EMBL" id="PPQ71380.1"/>
    </source>
</evidence>
<protein>
    <recommendedName>
        <fullName evidence="2">DUF5648 domain-containing protein</fullName>
    </recommendedName>
</protein>
<dbReference type="EMBL" id="NHYE01005505">
    <property type="protein sequence ID" value="PPQ71380.1"/>
    <property type="molecule type" value="Genomic_DNA"/>
</dbReference>
<dbReference type="SUPFAM" id="SSF52047">
    <property type="entry name" value="RNI-like"/>
    <property type="match status" value="1"/>
</dbReference>
<proteinExistence type="predicted"/>
<feature type="signal peptide" evidence="1">
    <location>
        <begin position="1"/>
        <end position="20"/>
    </location>
</feature>
<dbReference type="Gene3D" id="3.80.10.10">
    <property type="entry name" value="Ribonuclease Inhibitor"/>
    <property type="match status" value="1"/>
</dbReference>
<reference evidence="3 4" key="1">
    <citation type="journal article" date="2018" name="Evol. Lett.">
        <title>Horizontal gene cluster transfer increased hallucinogenic mushroom diversity.</title>
        <authorList>
            <person name="Reynolds H.T."/>
            <person name="Vijayakumar V."/>
            <person name="Gluck-Thaler E."/>
            <person name="Korotkin H.B."/>
            <person name="Matheny P.B."/>
            <person name="Slot J.C."/>
        </authorList>
    </citation>
    <scope>NUCLEOTIDE SEQUENCE [LARGE SCALE GENOMIC DNA]</scope>
    <source>
        <strain evidence="3 4">SRW20</strain>
    </source>
</reference>
<dbReference type="InParanoid" id="A0A409VYS0"/>
<evidence type="ECO:0000313" key="4">
    <source>
        <dbReference type="Proteomes" id="UP000284706"/>
    </source>
</evidence>
<name>A0A409VYS0_9AGAR</name>
<evidence type="ECO:0000259" key="2">
    <source>
        <dbReference type="Pfam" id="PF18885"/>
    </source>
</evidence>
<dbReference type="AlphaFoldDB" id="A0A409VYS0"/>
<dbReference type="InterPro" id="IPR032675">
    <property type="entry name" value="LRR_dom_sf"/>
</dbReference>
<keyword evidence="4" id="KW-1185">Reference proteome</keyword>
<comment type="caution">
    <text evidence="3">The sequence shown here is derived from an EMBL/GenBank/DDBJ whole genome shotgun (WGS) entry which is preliminary data.</text>
</comment>
<dbReference type="STRING" id="231916.A0A409VYS0"/>
<gene>
    <name evidence="3" type="ORF">CVT26_006282</name>
</gene>